<reference evidence="6" key="2">
    <citation type="journal article" date="2023" name="IMA Fungus">
        <title>Comparative genomic study of the Penicillium genus elucidates a diverse pangenome and 15 lateral gene transfer events.</title>
        <authorList>
            <person name="Petersen C."/>
            <person name="Sorensen T."/>
            <person name="Nielsen M.R."/>
            <person name="Sondergaard T.E."/>
            <person name="Sorensen J.L."/>
            <person name="Fitzpatrick D.A."/>
            <person name="Frisvad J.C."/>
            <person name="Nielsen K.L."/>
        </authorList>
    </citation>
    <scope>NUCLEOTIDE SEQUENCE</scope>
    <source>
        <strain evidence="6">IBT 30069</strain>
    </source>
</reference>
<evidence type="ECO:0000256" key="4">
    <source>
        <dbReference type="ARBA" id="ARBA00023242"/>
    </source>
</evidence>
<proteinExistence type="predicted"/>
<evidence type="ECO:0000313" key="7">
    <source>
        <dbReference type="Proteomes" id="UP001149165"/>
    </source>
</evidence>
<dbReference type="GO" id="GO:0005634">
    <property type="term" value="C:nucleus"/>
    <property type="evidence" value="ECO:0007669"/>
    <property type="project" value="UniProtKB-SubCell"/>
</dbReference>
<comment type="subcellular location">
    <subcellularLocation>
        <location evidence="1">Nucleus</location>
    </subcellularLocation>
</comment>
<dbReference type="GO" id="GO:0008270">
    <property type="term" value="F:zinc ion binding"/>
    <property type="evidence" value="ECO:0007669"/>
    <property type="project" value="InterPro"/>
</dbReference>
<dbReference type="PANTHER" id="PTHR31001:SF82">
    <property type="entry name" value="ZN(II)2CYS6 TRANSCRIPTION FACTOR (EUROFUNG)"/>
    <property type="match status" value="1"/>
</dbReference>
<protein>
    <recommendedName>
        <fullName evidence="5">Xylanolytic transcriptional activator regulatory domain-containing protein</fullName>
    </recommendedName>
</protein>
<evidence type="ECO:0000256" key="1">
    <source>
        <dbReference type="ARBA" id="ARBA00004123"/>
    </source>
</evidence>
<gene>
    <name evidence="6" type="ORF">N7456_010367</name>
</gene>
<comment type="caution">
    <text evidence="6">The sequence shown here is derived from an EMBL/GenBank/DDBJ whole genome shotgun (WGS) entry which is preliminary data.</text>
</comment>
<organism evidence="6 7">
    <name type="scientific">Penicillium angulare</name>
    <dbReference type="NCBI Taxonomy" id="116970"/>
    <lineage>
        <taxon>Eukaryota</taxon>
        <taxon>Fungi</taxon>
        <taxon>Dikarya</taxon>
        <taxon>Ascomycota</taxon>
        <taxon>Pezizomycotina</taxon>
        <taxon>Eurotiomycetes</taxon>
        <taxon>Eurotiomycetidae</taxon>
        <taxon>Eurotiales</taxon>
        <taxon>Aspergillaceae</taxon>
        <taxon>Penicillium</taxon>
    </lineage>
</organism>
<dbReference type="InterPro" id="IPR050613">
    <property type="entry name" value="Sec_Metabolite_Reg"/>
</dbReference>
<sequence>PQTKQRTLRTSILSTPSESTNVVESEYPSTANGRFHPAEAFPTGARKLLNWPFISAESNEPVSQALISGHHKCHTKAHDDSLATIEDIASQLKFLPIIEKRLHEYYSFSQVALVPRPIISQLLSSIRTGLKASGYIEEDGVDEVSLSHISQLARELLRSSSSELAVTANLDLEAFCALFSEKNLRIETLGLIYTMAARSSLYVFTHGQDEYQDGGFIQEMGRYSNLSLRLARELAPQTNDLIMWLAHENLQLMTLLEGDASLGVWRRVGDLATDLLALDLNREAAYSSTPFFVAECRRRNFTRAYYLDKVFAAVFNRPPRIIARHADCKLPLDLPDDSLFLPPKQIHDARNSLTPNGWNTDGKHLSATWLRLRYILAEFREEIVEYQFRSIQIADAIKLRDISNRCSQTWNALPSFLQYNQTCWTTDLPLAFCHMHAKVYLFYLHIHFQIYRLIGPGDGNSTPQPELLEVSANMLETVIQMTNYRKRTNFSPRDLSGILLSYGLPCAIIVANAMETAIQDTSKGIELPLGIKASNLIRNLSVLVSQLENVSSPSETNQVFCLRASQAISRKLDHILDRFNGVADPKIPEPVLTPILSSASSVAMVDIDTTGFADFDHFDLADWAIDFDINSIIDE</sequence>
<keyword evidence="7" id="KW-1185">Reference proteome</keyword>
<feature type="non-terminal residue" evidence="6">
    <location>
        <position position="1"/>
    </location>
</feature>
<dbReference type="OrthoDB" id="6612291at2759"/>
<dbReference type="Proteomes" id="UP001149165">
    <property type="component" value="Unassembled WGS sequence"/>
</dbReference>
<dbReference type="EMBL" id="JAPQKH010000006">
    <property type="protein sequence ID" value="KAJ5094506.1"/>
    <property type="molecule type" value="Genomic_DNA"/>
</dbReference>
<dbReference type="GO" id="GO:0003677">
    <property type="term" value="F:DNA binding"/>
    <property type="evidence" value="ECO:0007669"/>
    <property type="project" value="InterPro"/>
</dbReference>
<dbReference type="AlphaFoldDB" id="A0A9W9F6H8"/>
<keyword evidence="2" id="KW-0805">Transcription regulation</keyword>
<evidence type="ECO:0000259" key="5">
    <source>
        <dbReference type="Pfam" id="PF04082"/>
    </source>
</evidence>
<accession>A0A9W9F6H8</accession>
<keyword evidence="3" id="KW-0804">Transcription</keyword>
<dbReference type="GO" id="GO:0006351">
    <property type="term" value="P:DNA-templated transcription"/>
    <property type="evidence" value="ECO:0007669"/>
    <property type="project" value="InterPro"/>
</dbReference>
<name>A0A9W9F6H8_9EURO</name>
<dbReference type="CDD" id="cd12148">
    <property type="entry name" value="fungal_TF_MHR"/>
    <property type="match status" value="1"/>
</dbReference>
<dbReference type="Pfam" id="PF04082">
    <property type="entry name" value="Fungal_trans"/>
    <property type="match status" value="1"/>
</dbReference>
<evidence type="ECO:0000256" key="2">
    <source>
        <dbReference type="ARBA" id="ARBA00023015"/>
    </source>
</evidence>
<dbReference type="InterPro" id="IPR007219">
    <property type="entry name" value="XnlR_reg_dom"/>
</dbReference>
<dbReference type="PANTHER" id="PTHR31001">
    <property type="entry name" value="UNCHARACTERIZED TRANSCRIPTIONAL REGULATORY PROTEIN"/>
    <property type="match status" value="1"/>
</dbReference>
<keyword evidence="4" id="KW-0539">Nucleus</keyword>
<feature type="domain" description="Xylanolytic transcriptional activator regulatory" evidence="5">
    <location>
        <begin position="276"/>
        <end position="339"/>
    </location>
</feature>
<reference evidence="6" key="1">
    <citation type="submission" date="2022-11" db="EMBL/GenBank/DDBJ databases">
        <authorList>
            <person name="Petersen C."/>
        </authorList>
    </citation>
    <scope>NUCLEOTIDE SEQUENCE</scope>
    <source>
        <strain evidence="6">IBT 30069</strain>
    </source>
</reference>
<evidence type="ECO:0000256" key="3">
    <source>
        <dbReference type="ARBA" id="ARBA00023163"/>
    </source>
</evidence>
<evidence type="ECO:0000313" key="6">
    <source>
        <dbReference type="EMBL" id="KAJ5094506.1"/>
    </source>
</evidence>